<dbReference type="EMBL" id="CAADFA010000299">
    <property type="protein sequence ID" value="VFJ61750.1"/>
    <property type="molecule type" value="Genomic_DNA"/>
</dbReference>
<evidence type="ECO:0000256" key="2">
    <source>
        <dbReference type="ARBA" id="ARBA00004651"/>
    </source>
</evidence>
<dbReference type="GO" id="GO:0008818">
    <property type="term" value="F:cobalamin 5'-phosphate synthase activity"/>
    <property type="evidence" value="ECO:0007669"/>
    <property type="project" value="UniProtKB-UniRule"/>
</dbReference>
<evidence type="ECO:0000256" key="18">
    <source>
        <dbReference type="ARBA" id="ARBA00049504"/>
    </source>
</evidence>
<dbReference type="InterPro" id="IPR003805">
    <property type="entry name" value="CobS"/>
</dbReference>
<evidence type="ECO:0000256" key="7">
    <source>
        <dbReference type="ARBA" id="ARBA00022475"/>
    </source>
</evidence>
<keyword evidence="12 19" id="KW-1133">Transmembrane helix</keyword>
<feature type="transmembrane region" description="Helical" evidence="19">
    <location>
        <begin position="148"/>
        <end position="167"/>
    </location>
</feature>
<gene>
    <name evidence="19" type="primary">cobS</name>
    <name evidence="21" type="ORF">BECKFM1743A_GA0114220_103154</name>
    <name evidence="22" type="ORF">BECKFM1743B_GA0114221_101018</name>
    <name evidence="20" type="ORF">BECKFM1743C_GA0114222_102994</name>
</gene>
<evidence type="ECO:0000256" key="14">
    <source>
        <dbReference type="ARBA" id="ARBA00025228"/>
    </source>
</evidence>
<comment type="cofactor">
    <cofactor evidence="1 19">
        <name>Mg(2+)</name>
        <dbReference type="ChEBI" id="CHEBI:18420"/>
    </cofactor>
</comment>
<keyword evidence="10 19" id="KW-0812">Transmembrane</keyword>
<feature type="transmembrane region" description="Helical" evidence="19">
    <location>
        <begin position="118"/>
        <end position="136"/>
    </location>
</feature>
<dbReference type="NCBIfam" id="TIGR00317">
    <property type="entry name" value="cobS"/>
    <property type="match status" value="1"/>
</dbReference>
<evidence type="ECO:0000256" key="1">
    <source>
        <dbReference type="ARBA" id="ARBA00001946"/>
    </source>
</evidence>
<reference evidence="21" key="1">
    <citation type="submission" date="2019-02" db="EMBL/GenBank/DDBJ databases">
        <authorList>
            <person name="Gruber-Vodicka R. H."/>
            <person name="Seah K. B. B."/>
        </authorList>
    </citation>
    <scope>NUCLEOTIDE SEQUENCE</scope>
    <source>
        <strain evidence="21">BECK_BZ163</strain>
        <strain evidence="22">BECK_BZ164</strain>
        <strain evidence="20">BECK_BZ165</strain>
    </source>
</reference>
<dbReference type="GO" id="GO:0009236">
    <property type="term" value="P:cobalamin biosynthetic process"/>
    <property type="evidence" value="ECO:0007669"/>
    <property type="project" value="UniProtKB-UniRule"/>
</dbReference>
<comment type="subcellular location">
    <subcellularLocation>
        <location evidence="2 19">Cell membrane</location>
        <topology evidence="2 19">Multi-pass membrane protein</topology>
    </subcellularLocation>
</comment>
<evidence type="ECO:0000256" key="8">
    <source>
        <dbReference type="ARBA" id="ARBA00022573"/>
    </source>
</evidence>
<dbReference type="EMBL" id="CAADEZ010000315">
    <property type="protein sequence ID" value="VFJ62776.1"/>
    <property type="molecule type" value="Genomic_DNA"/>
</dbReference>
<name>A0A450T818_9GAMM</name>
<dbReference type="AlphaFoldDB" id="A0A450T818"/>
<evidence type="ECO:0000256" key="4">
    <source>
        <dbReference type="ARBA" id="ARBA00010561"/>
    </source>
</evidence>
<dbReference type="UniPathway" id="UPA00148">
    <property type="reaction ID" value="UER00238"/>
</dbReference>
<proteinExistence type="inferred from homology"/>
<evidence type="ECO:0000256" key="13">
    <source>
        <dbReference type="ARBA" id="ARBA00023136"/>
    </source>
</evidence>
<keyword evidence="9 19" id="KW-0808">Transferase</keyword>
<evidence type="ECO:0000256" key="9">
    <source>
        <dbReference type="ARBA" id="ARBA00022679"/>
    </source>
</evidence>
<sequence length="267" mass="28256">MTFAFTSMGKVMLKRLLAALGFLTVMPLPGLWRHTQTDLIDSVPFFPLVGLLIGLSAAGIAFLAGEFFPDLVLAVLLVGWLAMVHGGLHLDGLADTADGFLSPHDRERILVIMHDSRIGVFGCLAIGGILALKVAALASLPNEYRIKALLLAPLVARCVMVSMLNLLPPARPDGLGRLFYRHLHHDDAGRKPALESIGAVVVILAAGWVFASTAGLVAGMAVMVAMVLFGTWCRRRIGGRSGDTVGAASEISEMLVLVVFSVLVPGG</sequence>
<comment type="pathway">
    <text evidence="3 19">Cofactor biosynthesis; adenosylcobalamin biosynthesis; adenosylcobalamin from cob(II)yrinate a,c-diamide: step 7/7.</text>
</comment>
<keyword evidence="8 19" id="KW-0169">Cobalamin biosynthesis</keyword>
<evidence type="ECO:0000313" key="20">
    <source>
        <dbReference type="EMBL" id="VFJ61750.1"/>
    </source>
</evidence>
<evidence type="ECO:0000256" key="10">
    <source>
        <dbReference type="ARBA" id="ARBA00022692"/>
    </source>
</evidence>
<comment type="catalytic activity">
    <reaction evidence="17 19">
        <text>alpha-ribazole + adenosylcob(III)inamide-GDP = adenosylcob(III)alamin + GMP + H(+)</text>
        <dbReference type="Rhea" id="RHEA:16049"/>
        <dbReference type="ChEBI" id="CHEBI:10329"/>
        <dbReference type="ChEBI" id="CHEBI:15378"/>
        <dbReference type="ChEBI" id="CHEBI:18408"/>
        <dbReference type="ChEBI" id="CHEBI:58115"/>
        <dbReference type="ChEBI" id="CHEBI:60487"/>
        <dbReference type="EC" id="2.7.8.26"/>
    </reaction>
</comment>
<keyword evidence="13 19" id="KW-0472">Membrane</keyword>
<dbReference type="EC" id="2.7.8.26" evidence="5 19"/>
<feature type="transmembrane region" description="Helical" evidence="19">
    <location>
        <begin position="43"/>
        <end position="64"/>
    </location>
</feature>
<dbReference type="GO" id="GO:0051073">
    <property type="term" value="F:adenosylcobinamide-GDP ribazoletransferase activity"/>
    <property type="evidence" value="ECO:0007669"/>
    <property type="project" value="UniProtKB-UniRule"/>
</dbReference>
<dbReference type="Pfam" id="PF02654">
    <property type="entry name" value="CobS"/>
    <property type="match status" value="1"/>
</dbReference>
<evidence type="ECO:0000313" key="22">
    <source>
        <dbReference type="EMBL" id="VFK09316.1"/>
    </source>
</evidence>
<comment type="function">
    <text evidence="14 19">Joins adenosylcobinamide-GDP and alpha-ribazole to generate adenosylcobalamin (Ado-cobalamin). Also synthesizes adenosylcobalamin 5'-phosphate from adenosylcobinamide-GDP and alpha-ribazole 5'-phosphate.</text>
</comment>
<evidence type="ECO:0000256" key="6">
    <source>
        <dbReference type="ARBA" id="ARBA00015850"/>
    </source>
</evidence>
<evidence type="ECO:0000256" key="19">
    <source>
        <dbReference type="HAMAP-Rule" id="MF_00719"/>
    </source>
</evidence>
<evidence type="ECO:0000256" key="15">
    <source>
        <dbReference type="ARBA" id="ARBA00032605"/>
    </source>
</evidence>
<evidence type="ECO:0000256" key="3">
    <source>
        <dbReference type="ARBA" id="ARBA00004663"/>
    </source>
</evidence>
<evidence type="ECO:0000256" key="12">
    <source>
        <dbReference type="ARBA" id="ARBA00022989"/>
    </source>
</evidence>
<comment type="catalytic activity">
    <reaction evidence="18 19">
        <text>alpha-ribazole 5'-phosphate + adenosylcob(III)inamide-GDP = adenosylcob(III)alamin 5'-phosphate + GMP + H(+)</text>
        <dbReference type="Rhea" id="RHEA:23560"/>
        <dbReference type="ChEBI" id="CHEBI:15378"/>
        <dbReference type="ChEBI" id="CHEBI:57918"/>
        <dbReference type="ChEBI" id="CHEBI:58115"/>
        <dbReference type="ChEBI" id="CHEBI:60487"/>
        <dbReference type="ChEBI" id="CHEBI:60493"/>
        <dbReference type="EC" id="2.7.8.26"/>
    </reaction>
</comment>
<evidence type="ECO:0000256" key="11">
    <source>
        <dbReference type="ARBA" id="ARBA00022842"/>
    </source>
</evidence>
<evidence type="ECO:0000256" key="17">
    <source>
        <dbReference type="ARBA" id="ARBA00048623"/>
    </source>
</evidence>
<dbReference type="GO" id="GO:0005886">
    <property type="term" value="C:plasma membrane"/>
    <property type="evidence" value="ECO:0007669"/>
    <property type="project" value="UniProtKB-SubCell"/>
</dbReference>
<protein>
    <recommendedName>
        <fullName evidence="6 19">Adenosylcobinamide-GDP ribazoletransferase</fullName>
        <ecNumber evidence="5 19">2.7.8.26</ecNumber>
    </recommendedName>
    <alternativeName>
        <fullName evidence="16 19">Cobalamin synthase</fullName>
    </alternativeName>
    <alternativeName>
        <fullName evidence="15 19">Cobalamin-5'-phosphate synthase</fullName>
    </alternativeName>
</protein>
<dbReference type="PANTHER" id="PTHR34148">
    <property type="entry name" value="ADENOSYLCOBINAMIDE-GDP RIBAZOLETRANSFERASE"/>
    <property type="match status" value="1"/>
</dbReference>
<evidence type="ECO:0000256" key="5">
    <source>
        <dbReference type="ARBA" id="ARBA00013200"/>
    </source>
</evidence>
<dbReference type="HAMAP" id="MF_00719">
    <property type="entry name" value="CobS"/>
    <property type="match status" value="1"/>
</dbReference>
<feature type="transmembrane region" description="Helical" evidence="19">
    <location>
        <begin position="71"/>
        <end position="90"/>
    </location>
</feature>
<feature type="transmembrane region" description="Helical" evidence="19">
    <location>
        <begin position="199"/>
        <end position="232"/>
    </location>
</feature>
<dbReference type="EMBL" id="CAADFL010000101">
    <property type="protein sequence ID" value="VFK09316.1"/>
    <property type="molecule type" value="Genomic_DNA"/>
</dbReference>
<dbReference type="PANTHER" id="PTHR34148:SF1">
    <property type="entry name" value="ADENOSYLCOBINAMIDE-GDP RIBAZOLETRANSFERASE"/>
    <property type="match status" value="1"/>
</dbReference>
<organism evidence="21">
    <name type="scientific">Candidatus Kentrum sp. FM</name>
    <dbReference type="NCBI Taxonomy" id="2126340"/>
    <lineage>
        <taxon>Bacteria</taxon>
        <taxon>Pseudomonadati</taxon>
        <taxon>Pseudomonadota</taxon>
        <taxon>Gammaproteobacteria</taxon>
        <taxon>Candidatus Kentrum</taxon>
    </lineage>
</organism>
<evidence type="ECO:0000256" key="16">
    <source>
        <dbReference type="ARBA" id="ARBA00032853"/>
    </source>
</evidence>
<evidence type="ECO:0000313" key="21">
    <source>
        <dbReference type="EMBL" id="VFJ62776.1"/>
    </source>
</evidence>
<comment type="similarity">
    <text evidence="4 19">Belongs to the CobS family.</text>
</comment>
<keyword evidence="7 19" id="KW-1003">Cell membrane</keyword>
<accession>A0A450T818</accession>
<keyword evidence="11 19" id="KW-0460">Magnesium</keyword>